<dbReference type="EMBL" id="AJ890364">
    <property type="protein sequence ID" value="CAI65619.1"/>
    <property type="molecule type" value="Genomic_DNA"/>
</dbReference>
<protein>
    <submittedName>
        <fullName evidence="2">Putative membrane protein</fullName>
    </submittedName>
</protein>
<dbReference type="GeneID" id="3654637"/>
<dbReference type="Proteomes" id="UP000000863">
    <property type="component" value="Segment"/>
</dbReference>
<name>Q4A2T7_EHV8U</name>
<keyword evidence="1" id="KW-0472">Membrane</keyword>
<sequence>MNTSLYLPTEMTVGSIIFLIIYVIFMTDFIIKSKDYSISEGNLLHQDDGYNLELPSPLGLPETWQIEFSYSGTDQVQLFGIASDDTLQPNQHRESLNYITLERKDTNTVWLTVMHDGKHKIQIDIGDVTGDIKFSFSRDKIIYWKDGAIQEEHDINNISPLAEYTFIRTRKMNDVKITTGDGDVLFHARKNLFSRLFS</sequence>
<gene>
    <name evidence="2" type="ORF">EhV196</name>
</gene>
<accession>Q4A2T7</accession>
<evidence type="ECO:0000313" key="3">
    <source>
        <dbReference type="Proteomes" id="UP000000863"/>
    </source>
</evidence>
<dbReference type="KEGG" id="vg:3654637"/>
<proteinExistence type="predicted"/>
<keyword evidence="1" id="KW-1133">Transmembrane helix</keyword>
<evidence type="ECO:0000313" key="2">
    <source>
        <dbReference type="EMBL" id="CAI65619.1"/>
    </source>
</evidence>
<evidence type="ECO:0000256" key="1">
    <source>
        <dbReference type="SAM" id="Phobius"/>
    </source>
</evidence>
<organismHost>
    <name type="scientific">Emiliania huxleyi</name>
    <name type="common">Coccolithophore</name>
    <name type="synonym">Pontosphaera huxleyi</name>
    <dbReference type="NCBI Taxonomy" id="2903"/>
</organismHost>
<keyword evidence="1" id="KW-0812">Transmembrane</keyword>
<organism evidence="2 3">
    <name type="scientific">Emiliania huxleyi virus 86 (isolate United Kingdom/English Channel/1999)</name>
    <name type="common">EhV-86</name>
    <dbReference type="NCBI Taxonomy" id="654925"/>
    <lineage>
        <taxon>Viruses</taxon>
        <taxon>Varidnaviria</taxon>
        <taxon>Bamfordvirae</taxon>
        <taxon>Nucleocytoviricota</taxon>
        <taxon>Megaviricetes</taxon>
        <taxon>Algavirales</taxon>
        <taxon>Phycodnaviridae</taxon>
        <taxon>Coccolithovirus</taxon>
        <taxon>Coccolithovirus huxleyi</taxon>
        <taxon>Emiliania huxleyi virus 86</taxon>
    </lineage>
</organism>
<reference evidence="2 3" key="1">
    <citation type="journal article" date="2005" name="Science">
        <title>Complete genome sequence and lytic phase transcription profile of a Coccolithovirus.</title>
        <authorList>
            <person name="Wilson W.H."/>
            <person name="Schroeder D.C."/>
            <person name="Allen M.J."/>
            <person name="Holden M.T.G."/>
            <person name="Parkhill J."/>
            <person name="Barrell B.G."/>
            <person name="Churcher C."/>
            <person name="Hamlin N."/>
            <person name="Mungall K."/>
            <person name="Norbertczak H."/>
            <person name="Quail M.A."/>
            <person name="Price C."/>
            <person name="Rabbinowitsch E."/>
            <person name="Walker D."/>
            <person name="Craigon M."/>
            <person name="Roy D."/>
            <person name="Ghazal P."/>
        </authorList>
    </citation>
    <scope>NUCLEOTIDE SEQUENCE [LARGE SCALE GENOMIC DNA]</scope>
    <source>
        <strain evidence="3">Isolate United Kingdom/English Channel/1999</strain>
    </source>
</reference>
<keyword evidence="3" id="KW-1185">Reference proteome</keyword>
<dbReference type="RefSeq" id="YP_293950.1">
    <property type="nucleotide sequence ID" value="NC_007346.1"/>
</dbReference>
<feature type="transmembrane region" description="Helical" evidence="1">
    <location>
        <begin position="12"/>
        <end position="31"/>
    </location>
</feature>